<feature type="binding site" evidence="6">
    <location>
        <position position="109"/>
    </location>
    <ligand>
        <name>substrate</name>
    </ligand>
</feature>
<accession>A0A7X0EB07</accession>
<dbReference type="PANTHER" id="PTHR43827">
    <property type="entry name" value="2,5-DIKETO-D-GLUCONIC ACID REDUCTASE"/>
    <property type="match status" value="1"/>
</dbReference>
<evidence type="ECO:0000256" key="7">
    <source>
        <dbReference type="PIRSR" id="PIRSR000097-3"/>
    </source>
</evidence>
<keyword evidence="10" id="KW-1185">Reference proteome</keyword>
<dbReference type="FunFam" id="3.20.20.100:FF:000002">
    <property type="entry name" value="2,5-diketo-D-gluconic acid reductase A"/>
    <property type="match status" value="1"/>
</dbReference>
<comment type="catalytic activity">
    <reaction evidence="4">
        <text>hydroxyacetone + NADP(+) = methylglyoxal + NADPH + H(+)</text>
        <dbReference type="Rhea" id="RHEA:27986"/>
        <dbReference type="ChEBI" id="CHEBI:15378"/>
        <dbReference type="ChEBI" id="CHEBI:17158"/>
        <dbReference type="ChEBI" id="CHEBI:27957"/>
        <dbReference type="ChEBI" id="CHEBI:57783"/>
        <dbReference type="ChEBI" id="CHEBI:58349"/>
    </reaction>
</comment>
<dbReference type="PROSITE" id="PS00063">
    <property type="entry name" value="ALDOKETO_REDUCTASE_3"/>
    <property type="match status" value="1"/>
</dbReference>
<feature type="active site" description="Proton donor" evidence="5">
    <location>
        <position position="51"/>
    </location>
</feature>
<evidence type="ECO:0000313" key="9">
    <source>
        <dbReference type="EMBL" id="MBB6250048.1"/>
    </source>
</evidence>
<dbReference type="PROSITE" id="PS00062">
    <property type="entry name" value="ALDOKETO_REDUCTASE_2"/>
    <property type="match status" value="1"/>
</dbReference>
<proteinExistence type="inferred from homology"/>
<dbReference type="SUPFAM" id="SSF51430">
    <property type="entry name" value="NAD(P)-linked oxidoreductase"/>
    <property type="match status" value="1"/>
</dbReference>
<evidence type="ECO:0000256" key="2">
    <source>
        <dbReference type="ARBA" id="ARBA00022857"/>
    </source>
</evidence>
<keyword evidence="3 9" id="KW-0560">Oxidoreductase</keyword>
<comment type="caution">
    <text evidence="9">The sequence shown here is derived from an EMBL/GenBank/DDBJ whole genome shotgun (WGS) entry which is preliminary data.</text>
</comment>
<evidence type="ECO:0000256" key="4">
    <source>
        <dbReference type="ARBA" id="ARBA00049445"/>
    </source>
</evidence>
<dbReference type="EMBL" id="JACIIZ010000001">
    <property type="protein sequence ID" value="MBB6250048.1"/>
    <property type="molecule type" value="Genomic_DNA"/>
</dbReference>
<reference evidence="9 10" key="1">
    <citation type="submission" date="2020-08" db="EMBL/GenBank/DDBJ databases">
        <title>Genomic Encyclopedia of Type Strains, Phase IV (KMG-IV): sequencing the most valuable type-strain genomes for metagenomic binning, comparative biology and taxonomic classification.</title>
        <authorList>
            <person name="Goeker M."/>
        </authorList>
    </citation>
    <scope>NUCLEOTIDE SEQUENCE [LARGE SCALE GENOMIC DNA]</scope>
    <source>
        <strain evidence="9 10">DSM 22198</strain>
    </source>
</reference>
<dbReference type="PIRSF" id="PIRSF000097">
    <property type="entry name" value="AKR"/>
    <property type="match status" value="1"/>
</dbReference>
<organism evidence="9 10">
    <name type="scientific">Nitrospirillum iridis</name>
    <dbReference type="NCBI Taxonomy" id="765888"/>
    <lineage>
        <taxon>Bacteria</taxon>
        <taxon>Pseudomonadati</taxon>
        <taxon>Pseudomonadota</taxon>
        <taxon>Alphaproteobacteria</taxon>
        <taxon>Rhodospirillales</taxon>
        <taxon>Azospirillaceae</taxon>
        <taxon>Nitrospirillum</taxon>
    </lineage>
</organism>
<dbReference type="InterPro" id="IPR020471">
    <property type="entry name" value="AKR"/>
</dbReference>
<dbReference type="Gene3D" id="3.20.20.100">
    <property type="entry name" value="NADP-dependent oxidoreductase domain"/>
    <property type="match status" value="1"/>
</dbReference>
<protein>
    <submittedName>
        <fullName evidence="9">2,5-diketo-D-gluconate reductase A</fullName>
        <ecNumber evidence="9">1.1.1.346</ecNumber>
    </submittedName>
</protein>
<sequence length="275" mass="30317">MTDQPTLMLNDGRAMPQLGLGLWRTPDSQAGPVVGMALEAGYRLVDTAALYRNETGVGQGLRSTGIPRSQVFVTTKLWNDGHGTDAPAAALDASLTRLELNAVDLYLIHWPIPNQGRHLEIWRALIALRESGKARSIGVSNFTAAQLTQLIEETGVVPSVNQVELHPRFQQRELRAFHERHGIVTQSWSPLGQGTLLDHPALAEIARKHERTPAQIVIRWHLDLGLGVIPKSVTPHRIRENIAVFDFRLDEADQAAIAGLDDPHGRLGPHPDDFN</sequence>
<feature type="site" description="Lowers pKa of active site Tyr" evidence="7">
    <location>
        <position position="76"/>
    </location>
</feature>
<dbReference type="EC" id="1.1.1.346" evidence="9"/>
<comment type="similarity">
    <text evidence="1">Belongs to the aldo/keto reductase family.</text>
</comment>
<dbReference type="GO" id="GO:0016616">
    <property type="term" value="F:oxidoreductase activity, acting on the CH-OH group of donors, NAD or NADP as acceptor"/>
    <property type="evidence" value="ECO:0007669"/>
    <property type="project" value="UniProtKB-ARBA"/>
</dbReference>
<evidence type="ECO:0000259" key="8">
    <source>
        <dbReference type="Pfam" id="PF00248"/>
    </source>
</evidence>
<dbReference type="InterPro" id="IPR018170">
    <property type="entry name" value="Aldo/ket_reductase_CS"/>
</dbReference>
<dbReference type="PROSITE" id="PS00798">
    <property type="entry name" value="ALDOKETO_REDUCTASE_1"/>
    <property type="match status" value="1"/>
</dbReference>
<evidence type="ECO:0000256" key="5">
    <source>
        <dbReference type="PIRSR" id="PIRSR000097-1"/>
    </source>
</evidence>
<gene>
    <name evidence="9" type="ORF">FHS74_000581</name>
</gene>
<evidence type="ECO:0000313" key="10">
    <source>
        <dbReference type="Proteomes" id="UP000539175"/>
    </source>
</evidence>
<dbReference type="PRINTS" id="PR00069">
    <property type="entry name" value="ALDKETRDTASE"/>
</dbReference>
<dbReference type="InterPro" id="IPR036812">
    <property type="entry name" value="NAD(P)_OxRdtase_dom_sf"/>
</dbReference>
<feature type="domain" description="NADP-dependent oxidoreductase" evidence="8">
    <location>
        <begin position="18"/>
        <end position="260"/>
    </location>
</feature>
<evidence type="ECO:0000256" key="3">
    <source>
        <dbReference type="ARBA" id="ARBA00023002"/>
    </source>
</evidence>
<dbReference type="RefSeq" id="WP_184797196.1">
    <property type="nucleotide sequence ID" value="NZ_JACIIZ010000001.1"/>
</dbReference>
<dbReference type="Pfam" id="PF00248">
    <property type="entry name" value="Aldo_ket_red"/>
    <property type="match status" value="1"/>
</dbReference>
<dbReference type="AlphaFoldDB" id="A0A7X0EB07"/>
<dbReference type="PANTHER" id="PTHR43827:SF3">
    <property type="entry name" value="NADP-DEPENDENT OXIDOREDUCTASE DOMAIN-CONTAINING PROTEIN"/>
    <property type="match status" value="1"/>
</dbReference>
<dbReference type="InterPro" id="IPR023210">
    <property type="entry name" value="NADP_OxRdtase_dom"/>
</dbReference>
<evidence type="ECO:0000256" key="6">
    <source>
        <dbReference type="PIRSR" id="PIRSR000097-2"/>
    </source>
</evidence>
<evidence type="ECO:0000256" key="1">
    <source>
        <dbReference type="ARBA" id="ARBA00007905"/>
    </source>
</evidence>
<name>A0A7X0EB07_9PROT</name>
<keyword evidence="2" id="KW-0521">NADP</keyword>
<dbReference type="Proteomes" id="UP000539175">
    <property type="component" value="Unassembled WGS sequence"/>
</dbReference>